<dbReference type="RefSeq" id="XP_006819716.1">
    <property type="nucleotide sequence ID" value="XM_006819653.1"/>
</dbReference>
<dbReference type="PANTHER" id="PTHR33538">
    <property type="entry name" value="PROTEIN GAMETE EXPRESSED 1"/>
    <property type="match status" value="1"/>
</dbReference>
<dbReference type="Proteomes" id="UP000694865">
    <property type="component" value="Unplaced"/>
</dbReference>
<feature type="transmembrane region" description="Helical" evidence="2">
    <location>
        <begin position="366"/>
        <end position="386"/>
    </location>
</feature>
<keyword evidence="2" id="KW-1133">Transmembrane helix</keyword>
<reference evidence="5" key="1">
    <citation type="submission" date="2025-08" db="UniProtKB">
        <authorList>
            <consortium name="RefSeq"/>
        </authorList>
    </citation>
    <scope>IDENTIFICATION</scope>
    <source>
        <tissue evidence="5">Testes</tissue>
    </source>
</reference>
<feature type="compositionally biased region" description="Polar residues" evidence="1">
    <location>
        <begin position="636"/>
        <end position="652"/>
    </location>
</feature>
<name>A0ABM0MI75_SACKO</name>
<feature type="transmembrane region" description="Helical" evidence="2">
    <location>
        <begin position="417"/>
        <end position="443"/>
    </location>
</feature>
<organism evidence="4 5">
    <name type="scientific">Saccoglossus kowalevskii</name>
    <name type="common">Acorn worm</name>
    <dbReference type="NCBI Taxonomy" id="10224"/>
    <lineage>
        <taxon>Eukaryota</taxon>
        <taxon>Metazoa</taxon>
        <taxon>Hemichordata</taxon>
        <taxon>Enteropneusta</taxon>
        <taxon>Harrimaniidae</taxon>
        <taxon>Saccoglossus</taxon>
    </lineage>
</organism>
<dbReference type="GeneID" id="100369928"/>
<keyword evidence="3" id="KW-0732">Signal</keyword>
<dbReference type="InterPro" id="IPR040346">
    <property type="entry name" value="GEX1/Brambleberry"/>
</dbReference>
<evidence type="ECO:0000313" key="4">
    <source>
        <dbReference type="Proteomes" id="UP000694865"/>
    </source>
</evidence>
<feature type="transmembrane region" description="Helical" evidence="2">
    <location>
        <begin position="393"/>
        <end position="411"/>
    </location>
</feature>
<accession>A0ABM0MI75</accession>
<keyword evidence="4" id="KW-1185">Reference proteome</keyword>
<feature type="region of interest" description="Disordered" evidence="1">
    <location>
        <begin position="626"/>
        <end position="658"/>
    </location>
</feature>
<evidence type="ECO:0000256" key="2">
    <source>
        <dbReference type="SAM" id="Phobius"/>
    </source>
</evidence>
<keyword evidence="2" id="KW-0472">Membrane</keyword>
<gene>
    <name evidence="5" type="primary">LOC100369928</name>
</gene>
<evidence type="ECO:0000256" key="3">
    <source>
        <dbReference type="SAM" id="SignalP"/>
    </source>
</evidence>
<feature type="chain" id="PRO_5046412480" evidence="3">
    <location>
        <begin position="29"/>
        <end position="687"/>
    </location>
</feature>
<protein>
    <submittedName>
        <fullName evidence="5">Protein brambleberry-like</fullName>
    </submittedName>
</protein>
<feature type="signal peptide" evidence="3">
    <location>
        <begin position="1"/>
        <end position="28"/>
    </location>
</feature>
<evidence type="ECO:0000313" key="5">
    <source>
        <dbReference type="RefSeq" id="XP_006819716.1"/>
    </source>
</evidence>
<proteinExistence type="predicted"/>
<evidence type="ECO:0000256" key="1">
    <source>
        <dbReference type="SAM" id="MobiDB-lite"/>
    </source>
</evidence>
<dbReference type="PANTHER" id="PTHR33538:SF1">
    <property type="entry name" value="PROTEIN BRAMBLEBERRY"/>
    <property type="match status" value="1"/>
</dbReference>
<sequence>MQFFNIIMANVRFLSLFILVLLCRLSESFLFWASDTDEKETKVPKAYPVKGHAPFEMKTDDEKFSAVALQYLSELSELDLCHHEVIAELKDACNDITEEELAKLGVALLNCQSQAEGRTTYTCTEDMSIGDCTSSMDSNTWNAYHIISNRARAVCYAVRQQHFQYKTQNAVNQLALTAEGQLHLMKHLHENHENLIESTDKVINTMTTGQRELIGKQERLKASQVQMQSHIVDNLRILTEEKSLIAAGHKEFAERTEYLRELLETTSNELISQGSDAKENHAQLLEDLSVIRDRAGEIWTKIEGSSQNIMDYHDESRQYYENTLENLRKMNETANHVLVFLSNMQSGIDKKLSWISSVLGGTGDNVAVLMTCILHLLYFLLITFVMTLLKTPTFSRFILLLIIPLNAASQIRHKTSLGYMTLTWFIAICVLVNWLYLLLWSALRGKPTPVRSQGPDSPCSCGFQSPYKSIASPLSSPYVTNLTPLPSGVKKAVSDEVNHLMKVILDGWSQDNLPKKTKKAAILDNCHSESKLFDESELNNSIVSNMSDITINKILESTALNATLQETIGHHYDSVFVSTLSPVTPSNSCQATPHSNDTPMPTSDDDVFPPTPGIARKHLGKLLNEVTGSPRRRTKSCTPQKNNANTSTTLSAGGTPRRPCLGITKTGLPCKRSSIKNQDYCTTHLPH</sequence>
<keyword evidence="2" id="KW-0812">Transmembrane</keyword>